<organism evidence="1 2">
    <name type="scientific">Amniculicola lignicola CBS 123094</name>
    <dbReference type="NCBI Taxonomy" id="1392246"/>
    <lineage>
        <taxon>Eukaryota</taxon>
        <taxon>Fungi</taxon>
        <taxon>Dikarya</taxon>
        <taxon>Ascomycota</taxon>
        <taxon>Pezizomycotina</taxon>
        <taxon>Dothideomycetes</taxon>
        <taxon>Pleosporomycetidae</taxon>
        <taxon>Pleosporales</taxon>
        <taxon>Amniculicolaceae</taxon>
        <taxon>Amniculicola</taxon>
    </lineage>
</organism>
<dbReference type="AlphaFoldDB" id="A0A6A5W419"/>
<sequence length="161" mass="18356">MPQSWTEQHLRLLEDTYPVIQLQALRRTSHRRNNSNAPHPPRSCFPSNCAKPTPVMLTMTGLRQPIVAWRQIRLPVKCCSEPGHVWALSNRNFSALVRCSWTLACSPNYGFRAQGLPTMFFTISDHCYSPMSANRTCSSEHANIPRLQMLYSRRGQYPGPA</sequence>
<evidence type="ECO:0000313" key="2">
    <source>
        <dbReference type="Proteomes" id="UP000799779"/>
    </source>
</evidence>
<keyword evidence="2" id="KW-1185">Reference proteome</keyword>
<gene>
    <name evidence="1" type="ORF">P154DRAFT_333960</name>
</gene>
<protein>
    <submittedName>
        <fullName evidence="1">Uncharacterized protein</fullName>
    </submittedName>
</protein>
<proteinExistence type="predicted"/>
<dbReference type="Proteomes" id="UP000799779">
    <property type="component" value="Unassembled WGS sequence"/>
</dbReference>
<dbReference type="EMBL" id="ML977634">
    <property type="protein sequence ID" value="KAF1995679.1"/>
    <property type="molecule type" value="Genomic_DNA"/>
</dbReference>
<evidence type="ECO:0000313" key="1">
    <source>
        <dbReference type="EMBL" id="KAF1995679.1"/>
    </source>
</evidence>
<name>A0A6A5W419_9PLEO</name>
<accession>A0A6A5W419</accession>
<reference evidence="1" key="1">
    <citation type="journal article" date="2020" name="Stud. Mycol.">
        <title>101 Dothideomycetes genomes: a test case for predicting lifestyles and emergence of pathogens.</title>
        <authorList>
            <person name="Haridas S."/>
            <person name="Albert R."/>
            <person name="Binder M."/>
            <person name="Bloem J."/>
            <person name="Labutti K."/>
            <person name="Salamov A."/>
            <person name="Andreopoulos B."/>
            <person name="Baker S."/>
            <person name="Barry K."/>
            <person name="Bills G."/>
            <person name="Bluhm B."/>
            <person name="Cannon C."/>
            <person name="Castanera R."/>
            <person name="Culley D."/>
            <person name="Daum C."/>
            <person name="Ezra D."/>
            <person name="Gonzalez J."/>
            <person name="Henrissat B."/>
            <person name="Kuo A."/>
            <person name="Liang C."/>
            <person name="Lipzen A."/>
            <person name="Lutzoni F."/>
            <person name="Magnuson J."/>
            <person name="Mondo S."/>
            <person name="Nolan M."/>
            <person name="Ohm R."/>
            <person name="Pangilinan J."/>
            <person name="Park H.-J."/>
            <person name="Ramirez L."/>
            <person name="Alfaro M."/>
            <person name="Sun H."/>
            <person name="Tritt A."/>
            <person name="Yoshinaga Y."/>
            <person name="Zwiers L.-H."/>
            <person name="Turgeon B."/>
            <person name="Goodwin S."/>
            <person name="Spatafora J."/>
            <person name="Crous P."/>
            <person name="Grigoriev I."/>
        </authorList>
    </citation>
    <scope>NUCLEOTIDE SEQUENCE</scope>
    <source>
        <strain evidence="1">CBS 123094</strain>
    </source>
</reference>